<gene>
    <name evidence="8" type="ORF">MUN80_20630</name>
</gene>
<evidence type="ECO:0000256" key="1">
    <source>
        <dbReference type="ARBA" id="ARBA00000085"/>
    </source>
</evidence>
<feature type="domain" description="Histidine kinase" evidence="7">
    <location>
        <begin position="652"/>
        <end position="869"/>
    </location>
</feature>
<dbReference type="InterPro" id="IPR013656">
    <property type="entry name" value="PAS_4"/>
</dbReference>
<protein>
    <recommendedName>
        <fullName evidence="2">histidine kinase</fullName>
        <ecNumber evidence="2">2.7.13.3</ecNumber>
    </recommendedName>
</protein>
<sequence>MSVSSTPPLALPSWLPPDEMLRLVVDMSVTGLIFYTPIYDPADGTTIVDFRFELLNAAAQRMMRMPEHPTLTHNEQWPHSREHGTFDFHVEAYLTGEPREYKINYQADGYDNFYHLVARRAGQGLLVSFTDTADQPRSPVELALRESQAREKAARAEAEAQRQQLHSLLMQAPASIASMEGPELVFTLVNPLYQRLVGDRQLLGKPLRQAWPELEGQGFLELLEGVYRTGETYYGNEQVAYIDRQNTGRPEAIYFNFIYQAARNGTGTITGVFIFAYDVTEQVLSRHRVEQQEQQTNVLNEELASTNEELHASNEEVLANNLALSVAQQELKIINADLEARVAARTWELRQAQLEEQRQRTRLERFFMQAPAGICVLDGPELVFELVNPAYQALLPTRPLLGRPFREAVPELADHPVMDVFRRIYATGTPHEEYATLVPLVRDSDGVIEDRYFDYVQQPRFDEHGRIDGVLVFAFEVTEQVLARQATEASTRRLRLLTDALPVLISYVDRERRYQFANHAYKAWFNQEPAALLGRSVESIVGSESFANLVPYMERALAGEQVDFNARMPYRPDFIKHIHTSYVPDVQNGQVLGFYTLITDITDQVQARERVQDLNEELAAINEELQASNEELLNTNQQLLRSNVDLDNFIYTASHDLKAPISNIEGLLYALNEELPPEVSGTGNVSPILSRMLDSVNRFKRTISHLTEVSKLQKEHAPATTPVDLASVIDDVRLDLEPLLHEIHAELVVDVAHCPPILFPEKNLRSVVYNLLSNALKYRAPDRQPRVELRCRTQEQYMVMEVRDNGLGIEEAQLPRLFSMFQRFHDHVEGSGIGLYMVKKMVENAGGRIEVTSQPGQGTSFFIYFRLYASPAS</sequence>
<dbReference type="PANTHER" id="PTHR43304:SF1">
    <property type="entry name" value="PAC DOMAIN-CONTAINING PROTEIN"/>
    <property type="match status" value="1"/>
</dbReference>
<organism evidence="8 9">
    <name type="scientific">Hymenobacter cellulosivorans</name>
    <dbReference type="NCBI Taxonomy" id="2932249"/>
    <lineage>
        <taxon>Bacteria</taxon>
        <taxon>Pseudomonadati</taxon>
        <taxon>Bacteroidota</taxon>
        <taxon>Cytophagia</taxon>
        <taxon>Cytophagales</taxon>
        <taxon>Hymenobacteraceae</taxon>
        <taxon>Hymenobacter</taxon>
    </lineage>
</organism>
<dbReference type="PANTHER" id="PTHR43304">
    <property type="entry name" value="PHYTOCHROME-LIKE PROTEIN CPH1"/>
    <property type="match status" value="1"/>
</dbReference>
<evidence type="ECO:0000256" key="4">
    <source>
        <dbReference type="ARBA" id="ARBA00022679"/>
    </source>
</evidence>
<evidence type="ECO:0000259" key="7">
    <source>
        <dbReference type="PROSITE" id="PS50109"/>
    </source>
</evidence>
<dbReference type="CDD" id="cd00130">
    <property type="entry name" value="PAS"/>
    <property type="match status" value="1"/>
</dbReference>
<dbReference type="PROSITE" id="PS50109">
    <property type="entry name" value="HIS_KIN"/>
    <property type="match status" value="1"/>
</dbReference>
<dbReference type="InterPro" id="IPR004358">
    <property type="entry name" value="Sig_transdc_His_kin-like_C"/>
</dbReference>
<dbReference type="Gene3D" id="1.10.287.130">
    <property type="match status" value="1"/>
</dbReference>
<dbReference type="RefSeq" id="WP_244715879.1">
    <property type="nucleotide sequence ID" value="NZ_CP095049.1"/>
</dbReference>
<dbReference type="Gene3D" id="3.30.565.10">
    <property type="entry name" value="Histidine kinase-like ATPase, C-terminal domain"/>
    <property type="match status" value="1"/>
</dbReference>
<dbReference type="EMBL" id="CP095049">
    <property type="protein sequence ID" value="UOQ52155.1"/>
    <property type="molecule type" value="Genomic_DNA"/>
</dbReference>
<keyword evidence="6" id="KW-0175">Coiled coil</keyword>
<evidence type="ECO:0000313" key="8">
    <source>
        <dbReference type="EMBL" id="UOQ52155.1"/>
    </source>
</evidence>
<evidence type="ECO:0000256" key="3">
    <source>
        <dbReference type="ARBA" id="ARBA00022553"/>
    </source>
</evidence>
<proteinExistence type="predicted"/>
<keyword evidence="5" id="KW-0418">Kinase</keyword>
<dbReference type="Pfam" id="PF08448">
    <property type="entry name" value="PAS_4"/>
    <property type="match status" value="3"/>
</dbReference>
<dbReference type="SUPFAM" id="SSF55785">
    <property type="entry name" value="PYP-like sensor domain (PAS domain)"/>
    <property type="match status" value="3"/>
</dbReference>
<dbReference type="InterPro" id="IPR005467">
    <property type="entry name" value="His_kinase_dom"/>
</dbReference>
<evidence type="ECO:0000256" key="2">
    <source>
        <dbReference type="ARBA" id="ARBA00012438"/>
    </source>
</evidence>
<name>A0ABY4F6E6_9BACT</name>
<feature type="coiled-coil region" evidence="6">
    <location>
        <begin position="289"/>
        <end position="316"/>
    </location>
</feature>
<evidence type="ECO:0000256" key="5">
    <source>
        <dbReference type="ARBA" id="ARBA00022777"/>
    </source>
</evidence>
<dbReference type="Pfam" id="PF02518">
    <property type="entry name" value="HATPase_c"/>
    <property type="match status" value="1"/>
</dbReference>
<dbReference type="SUPFAM" id="SSF47384">
    <property type="entry name" value="Homodimeric domain of signal transducing histidine kinase"/>
    <property type="match status" value="1"/>
</dbReference>
<dbReference type="InterPro" id="IPR035965">
    <property type="entry name" value="PAS-like_dom_sf"/>
</dbReference>
<dbReference type="InterPro" id="IPR036097">
    <property type="entry name" value="HisK_dim/P_sf"/>
</dbReference>
<dbReference type="SMART" id="SM00387">
    <property type="entry name" value="HATPase_c"/>
    <property type="match status" value="1"/>
</dbReference>
<dbReference type="CDD" id="cd00082">
    <property type="entry name" value="HisKA"/>
    <property type="match status" value="1"/>
</dbReference>
<accession>A0ABY4F6E6</accession>
<evidence type="ECO:0000256" key="6">
    <source>
        <dbReference type="SAM" id="Coils"/>
    </source>
</evidence>
<dbReference type="Gene3D" id="3.30.450.20">
    <property type="entry name" value="PAS domain"/>
    <property type="match status" value="3"/>
</dbReference>
<dbReference type="InterPro" id="IPR036890">
    <property type="entry name" value="HATPase_C_sf"/>
</dbReference>
<keyword evidence="9" id="KW-1185">Reference proteome</keyword>
<dbReference type="InterPro" id="IPR052162">
    <property type="entry name" value="Sensor_kinase/Photoreceptor"/>
</dbReference>
<dbReference type="Proteomes" id="UP000831785">
    <property type="component" value="Chromosome"/>
</dbReference>
<reference evidence="8 9" key="1">
    <citation type="submission" date="2022-04" db="EMBL/GenBank/DDBJ databases">
        <title>Hymenobacter sp. isolated from the air.</title>
        <authorList>
            <person name="Won M."/>
            <person name="Lee C.-M."/>
            <person name="Woen H.-Y."/>
            <person name="Kwon S.-W."/>
        </authorList>
    </citation>
    <scope>NUCLEOTIDE SEQUENCE [LARGE SCALE GENOMIC DNA]</scope>
    <source>
        <strain evidence="9">5116 S-27</strain>
    </source>
</reference>
<dbReference type="InterPro" id="IPR003594">
    <property type="entry name" value="HATPase_dom"/>
</dbReference>
<keyword evidence="4" id="KW-0808">Transferase</keyword>
<dbReference type="NCBIfam" id="TIGR00229">
    <property type="entry name" value="sensory_box"/>
    <property type="match status" value="1"/>
</dbReference>
<dbReference type="InterPro" id="IPR003661">
    <property type="entry name" value="HisK_dim/P_dom"/>
</dbReference>
<keyword evidence="3" id="KW-0597">Phosphoprotein</keyword>
<dbReference type="PRINTS" id="PR00344">
    <property type="entry name" value="BCTRLSENSOR"/>
</dbReference>
<evidence type="ECO:0000313" key="9">
    <source>
        <dbReference type="Proteomes" id="UP000831785"/>
    </source>
</evidence>
<comment type="catalytic activity">
    <reaction evidence="1">
        <text>ATP + protein L-histidine = ADP + protein N-phospho-L-histidine.</text>
        <dbReference type="EC" id="2.7.13.3"/>
    </reaction>
</comment>
<feature type="coiled-coil region" evidence="6">
    <location>
        <begin position="604"/>
        <end position="642"/>
    </location>
</feature>
<dbReference type="InterPro" id="IPR000014">
    <property type="entry name" value="PAS"/>
</dbReference>
<dbReference type="SUPFAM" id="SSF55874">
    <property type="entry name" value="ATPase domain of HSP90 chaperone/DNA topoisomerase II/histidine kinase"/>
    <property type="match status" value="1"/>
</dbReference>
<dbReference type="SMART" id="SM00091">
    <property type="entry name" value="PAS"/>
    <property type="match status" value="3"/>
</dbReference>
<dbReference type="EC" id="2.7.13.3" evidence="2"/>